<keyword evidence="4" id="KW-0694">RNA-binding</keyword>
<evidence type="ECO:0000256" key="5">
    <source>
        <dbReference type="SAM" id="MobiDB-lite"/>
    </source>
</evidence>
<dbReference type="SUPFAM" id="SSF52540">
    <property type="entry name" value="P-loop containing nucleoside triphosphate hydrolases"/>
    <property type="match status" value="2"/>
</dbReference>
<comment type="domain">
    <text evidence="4">The Q motif is unique to and characteristic of the DEAD box family of RNA helicases and controls ATP binding and hydrolysis.</text>
</comment>
<name>A0AAF0JET7_9BASI</name>
<dbReference type="PANTHER" id="PTHR24031">
    <property type="entry name" value="RNA HELICASE"/>
    <property type="match status" value="1"/>
</dbReference>
<evidence type="ECO:0000259" key="6">
    <source>
        <dbReference type="PROSITE" id="PS51192"/>
    </source>
</evidence>
<feature type="domain" description="Helicase ATP-binding" evidence="6">
    <location>
        <begin position="83"/>
        <end position="338"/>
    </location>
</feature>
<dbReference type="SMART" id="SM00487">
    <property type="entry name" value="DEXDc"/>
    <property type="match status" value="1"/>
</dbReference>
<comment type="similarity">
    <text evidence="4">Belongs to the DEAD box helicase family.</text>
</comment>
<sequence length="599" mass="65207">MWIGHLKGAAHNLPRLWCRATTLATRRYISSSYAVYDTHTDSNVATPPTNAFQRLGLAPNLCTQLAQALPHVTQPTSTQQALIPAVLSPTDVILRAHTGSGKSFALLLALLSKPRLLFRHEGQAPRAGISAWIVVPSNELADQYMTWARSLIPPQIATTLDAVIQSAVRGEDLDTQIAKFQATPPHIVVGTPTRLLELLNKPHGETLLGVNTLRTLAMDETDALLQLPGRFPSEKQVWRHLTHRAPGLDLLDRVMRRRATHSGGEPSITIGLERSDPRRPNEQIRRTQYRGAEREKKLAKPRPRIPGTVPLQLVCTSATANSVLRHFLGARTGWLRTNLKETKATATYLDQTGLSQGASASAALPQEISHACLVVDTPAQSATPSSQTLQLPPIRDYVACNRHFATQKDQESSRADAERPSVVQSDMLEDHTIDPLLLETLAFAFAADGVPHGLALIPARWSLRKTQAALEALGVPVEPVGPNHPIAERQPPVLYLLQSTSARGLDLPLLTHVFIVGMQSVGDAVHYTHVAGRVSRIGSQLGSIQRPSGKVVTIVRGHDSSNPSAVSSAEQRIGTLYRRLGVKPSEFDLSLLHTPPSEP</sequence>
<keyword evidence="8" id="KW-1185">Reference proteome</keyword>
<dbReference type="EMBL" id="CP118377">
    <property type="protein sequence ID" value="WFD43739.1"/>
    <property type="molecule type" value="Genomic_DNA"/>
</dbReference>
<dbReference type="GO" id="GO:0003723">
    <property type="term" value="F:RNA binding"/>
    <property type="evidence" value="ECO:0007669"/>
    <property type="project" value="UniProtKB-UniRule"/>
</dbReference>
<dbReference type="InterPro" id="IPR014001">
    <property type="entry name" value="Helicase_ATP-bd"/>
</dbReference>
<reference evidence="7" key="1">
    <citation type="submission" date="2023-02" db="EMBL/GenBank/DDBJ databases">
        <title>Mating type loci evolution in Malassezia.</title>
        <authorList>
            <person name="Coelho M.A."/>
        </authorList>
    </citation>
    <scope>NUCLEOTIDE SEQUENCE</scope>
    <source>
        <strain evidence="7">CBS 14136</strain>
    </source>
</reference>
<dbReference type="GO" id="GO:0016787">
    <property type="term" value="F:hydrolase activity"/>
    <property type="evidence" value="ECO:0007669"/>
    <property type="project" value="UniProtKB-KW"/>
</dbReference>
<accession>A0AAF0JET7</accession>
<keyword evidence="4" id="KW-0347">Helicase</keyword>
<feature type="region of interest" description="Disordered" evidence="5">
    <location>
        <begin position="260"/>
        <end position="283"/>
    </location>
</feature>
<keyword evidence="2 4" id="KW-0378">Hydrolase</keyword>
<feature type="compositionally biased region" description="Basic and acidic residues" evidence="5">
    <location>
        <begin position="273"/>
        <end position="283"/>
    </location>
</feature>
<dbReference type="EC" id="3.6.4.13" evidence="4"/>
<evidence type="ECO:0000256" key="1">
    <source>
        <dbReference type="ARBA" id="ARBA00022741"/>
    </source>
</evidence>
<dbReference type="InterPro" id="IPR027417">
    <property type="entry name" value="P-loop_NTPase"/>
</dbReference>
<evidence type="ECO:0000256" key="2">
    <source>
        <dbReference type="ARBA" id="ARBA00022801"/>
    </source>
</evidence>
<dbReference type="Proteomes" id="UP001214628">
    <property type="component" value="Chromosome 3"/>
</dbReference>
<dbReference type="GO" id="GO:0003724">
    <property type="term" value="F:RNA helicase activity"/>
    <property type="evidence" value="ECO:0007669"/>
    <property type="project" value="UniProtKB-EC"/>
</dbReference>
<dbReference type="InterPro" id="IPR011545">
    <property type="entry name" value="DEAD/DEAH_box_helicase_dom"/>
</dbReference>
<gene>
    <name evidence="7" type="ORF">MPSI1_002403</name>
</gene>
<dbReference type="Pfam" id="PF00270">
    <property type="entry name" value="DEAD"/>
    <property type="match status" value="1"/>
</dbReference>
<protein>
    <recommendedName>
        <fullName evidence="4">ATP-dependent RNA helicase</fullName>
        <ecNumber evidence="4">3.6.4.13</ecNumber>
    </recommendedName>
</protein>
<evidence type="ECO:0000256" key="3">
    <source>
        <dbReference type="ARBA" id="ARBA00022840"/>
    </source>
</evidence>
<evidence type="ECO:0000313" key="7">
    <source>
        <dbReference type="EMBL" id="WFD43739.1"/>
    </source>
</evidence>
<dbReference type="GO" id="GO:0005524">
    <property type="term" value="F:ATP binding"/>
    <property type="evidence" value="ECO:0007669"/>
    <property type="project" value="UniProtKB-UniRule"/>
</dbReference>
<comment type="catalytic activity">
    <reaction evidence="4">
        <text>ATP + H2O = ADP + phosphate + H(+)</text>
        <dbReference type="Rhea" id="RHEA:13065"/>
        <dbReference type="ChEBI" id="CHEBI:15377"/>
        <dbReference type="ChEBI" id="CHEBI:15378"/>
        <dbReference type="ChEBI" id="CHEBI:30616"/>
        <dbReference type="ChEBI" id="CHEBI:43474"/>
        <dbReference type="ChEBI" id="CHEBI:456216"/>
        <dbReference type="EC" id="3.6.4.13"/>
    </reaction>
</comment>
<keyword evidence="1 4" id="KW-0547">Nucleotide-binding</keyword>
<proteinExistence type="inferred from homology"/>
<evidence type="ECO:0000313" key="8">
    <source>
        <dbReference type="Proteomes" id="UP001214628"/>
    </source>
</evidence>
<dbReference type="Gene3D" id="3.40.50.300">
    <property type="entry name" value="P-loop containing nucleotide triphosphate hydrolases"/>
    <property type="match status" value="1"/>
</dbReference>
<dbReference type="PROSITE" id="PS51192">
    <property type="entry name" value="HELICASE_ATP_BIND_1"/>
    <property type="match status" value="1"/>
</dbReference>
<dbReference type="AlphaFoldDB" id="A0AAF0JET7"/>
<organism evidence="7 8">
    <name type="scientific">Malassezia psittaci</name>
    <dbReference type="NCBI Taxonomy" id="1821823"/>
    <lineage>
        <taxon>Eukaryota</taxon>
        <taxon>Fungi</taxon>
        <taxon>Dikarya</taxon>
        <taxon>Basidiomycota</taxon>
        <taxon>Ustilaginomycotina</taxon>
        <taxon>Malasseziomycetes</taxon>
        <taxon>Malasseziales</taxon>
        <taxon>Malasseziaceae</taxon>
        <taxon>Malassezia</taxon>
    </lineage>
</organism>
<keyword evidence="3 4" id="KW-0067">ATP-binding</keyword>
<evidence type="ECO:0000256" key="4">
    <source>
        <dbReference type="RuleBase" id="RU365068"/>
    </source>
</evidence>
<comment type="function">
    <text evidence="4">RNA helicase.</text>
</comment>